<feature type="compositionally biased region" description="Low complexity" evidence="13">
    <location>
        <begin position="538"/>
        <end position="551"/>
    </location>
</feature>
<evidence type="ECO:0000259" key="14">
    <source>
        <dbReference type="PROSITE" id="PS50002"/>
    </source>
</evidence>
<comment type="similarity">
    <text evidence="3">Belongs to the FNBP1 family.</text>
</comment>
<name>A0A158PCJ7_ANGCA</name>
<dbReference type="WBParaSite" id="ACAC_0001263001-mRNA-1">
    <property type="protein sequence ID" value="ACAC_0001263001-mRNA-1"/>
    <property type="gene ID" value="ACAC_0001263001"/>
</dbReference>
<dbReference type="InterPro" id="IPR001452">
    <property type="entry name" value="SH3_domain"/>
</dbReference>
<dbReference type="Pfam" id="PF00611">
    <property type="entry name" value="FCH"/>
    <property type="match status" value="1"/>
</dbReference>
<dbReference type="InterPro" id="IPR001060">
    <property type="entry name" value="FCH_dom"/>
</dbReference>
<evidence type="ECO:0000256" key="5">
    <source>
        <dbReference type="ARBA" id="ARBA00022475"/>
    </source>
</evidence>
<reference evidence="17" key="1">
    <citation type="submission" date="2012-09" db="EMBL/GenBank/DDBJ databases">
        <authorList>
            <person name="Martin A.A."/>
        </authorList>
    </citation>
    <scope>NUCLEOTIDE SEQUENCE</scope>
</reference>
<evidence type="ECO:0000256" key="10">
    <source>
        <dbReference type="PROSITE-ProRule" id="PRU00192"/>
    </source>
</evidence>
<evidence type="ECO:0000256" key="3">
    <source>
        <dbReference type="ARBA" id="ARBA00009426"/>
    </source>
</evidence>
<dbReference type="Pfam" id="PF00018">
    <property type="entry name" value="SH3_1"/>
    <property type="match status" value="1"/>
</dbReference>
<dbReference type="PANTHER" id="PTHR15735:SF12">
    <property type="entry name" value="CDC42-INTERACTING PROTEIN 4, ISOFORM B"/>
    <property type="match status" value="1"/>
</dbReference>
<dbReference type="PANTHER" id="PTHR15735">
    <property type="entry name" value="FCH AND DOUBLE SH3 DOMAINS PROTEIN"/>
    <property type="match status" value="1"/>
</dbReference>
<evidence type="ECO:0000256" key="6">
    <source>
        <dbReference type="ARBA" id="ARBA00022490"/>
    </source>
</evidence>
<evidence type="ECO:0000256" key="11">
    <source>
        <dbReference type="PROSITE-ProRule" id="PRU01077"/>
    </source>
</evidence>
<evidence type="ECO:0000256" key="12">
    <source>
        <dbReference type="SAM" id="Coils"/>
    </source>
</evidence>
<evidence type="ECO:0000313" key="17">
    <source>
        <dbReference type="Proteomes" id="UP000035642"/>
    </source>
</evidence>
<evidence type="ECO:0000256" key="8">
    <source>
        <dbReference type="ARBA" id="ARBA00023054"/>
    </source>
</evidence>
<evidence type="ECO:0000313" key="18">
    <source>
        <dbReference type="WBParaSite" id="ACAC_0001263001-mRNA-1"/>
    </source>
</evidence>
<keyword evidence="4 10" id="KW-0728">SH3 domain</keyword>
<dbReference type="Gene3D" id="2.30.30.40">
    <property type="entry name" value="SH3 Domains"/>
    <property type="match status" value="1"/>
</dbReference>
<feature type="domain" description="SH3" evidence="14">
    <location>
        <begin position="599"/>
        <end position="661"/>
    </location>
</feature>
<evidence type="ECO:0000259" key="16">
    <source>
        <dbReference type="PROSITE" id="PS51860"/>
    </source>
</evidence>
<dbReference type="Proteomes" id="UP000035642">
    <property type="component" value="Unassembled WGS sequence"/>
</dbReference>
<dbReference type="CDD" id="cd11619">
    <property type="entry name" value="HR1_CIP4-like"/>
    <property type="match status" value="1"/>
</dbReference>
<dbReference type="GO" id="GO:0005886">
    <property type="term" value="C:plasma membrane"/>
    <property type="evidence" value="ECO:0007669"/>
    <property type="project" value="UniProtKB-SubCell"/>
</dbReference>
<dbReference type="SMART" id="SM00326">
    <property type="entry name" value="SH3"/>
    <property type="match status" value="1"/>
</dbReference>
<evidence type="ECO:0000256" key="7">
    <source>
        <dbReference type="ARBA" id="ARBA00022583"/>
    </source>
</evidence>
<feature type="domain" description="F-BAR" evidence="15">
    <location>
        <begin position="186"/>
        <end position="341"/>
    </location>
</feature>
<keyword evidence="9" id="KW-0472">Membrane</keyword>
<feature type="region of interest" description="Disordered" evidence="13">
    <location>
        <begin position="529"/>
        <end position="578"/>
    </location>
</feature>
<sequence>MGAGLVRVPSGQLTIVWCHRHWRALGSTNVLRFIKSRCVSLYSYANMTVTRNGRLLTDGYPVATLCQECIFGSGLNKRYALSVDVVEFIKSNVVECPATILYSEDQTDAIAGHTAKGVEFLERIGTFAKERALIEEEYAAKLRTLAKKSLGRKKEDEEASKNFTYVIGERIRKEVIPYVAARAGVHRTQRKQCLSDLQTIHANLTTAMDHLFKAQKHYGKTFKEAEAAFLKYAKADKNMEISRLDLDKAKNNAQMRSNISEEAKHAYAHALQCANDAQSAHYSQLLPEALARMRAIDLERINDTKIAMELCIASEVDVRPIIARCHEDMKKAVDQIDAIQDTAMVVEQFKTGYVYPPPIQFEDLGRPDSCLSIGGDMPHIDVTLKRTVLSGGKKDSKGVSRKQSMHQKFFGGGDKHKASNRTINFSESFEPGSFQYGIFYEPCVEILPPQQRIRRLQAKVAELEKEREKCQQSKEGLVKMKQVYTANPKMGNAADCETQLCQYEKEIESINQQISKFRLLLDDIQLQNNQPIGGSDTPPSVRSASSNSSVPPARPPQPQTSQCGSYSEESVTSNDGCNTSNLNAVNQRRDEVYEECAMPALGTAVAQFPFEGGTEGTIDMRDGEELLLIEKDEGDGWTRVRRIASSVEGFVPTSYLQCKWYTTEDK</sequence>
<dbReference type="Gene3D" id="6.10.140.470">
    <property type="match status" value="1"/>
</dbReference>
<dbReference type="SUPFAM" id="SSF103657">
    <property type="entry name" value="BAR/IMD domain-like"/>
    <property type="match status" value="1"/>
</dbReference>
<dbReference type="InterPro" id="IPR036028">
    <property type="entry name" value="SH3-like_dom_sf"/>
</dbReference>
<keyword evidence="6" id="KW-0963">Cytoplasm</keyword>
<dbReference type="InterPro" id="IPR057870">
    <property type="entry name" value="HR1_TOCA"/>
</dbReference>
<evidence type="ECO:0000259" key="15">
    <source>
        <dbReference type="PROSITE" id="PS51741"/>
    </source>
</evidence>
<feature type="domain" description="REM-1" evidence="16">
    <location>
        <begin position="446"/>
        <end position="523"/>
    </location>
</feature>
<keyword evidence="5" id="KW-1003">Cell membrane</keyword>
<dbReference type="FunFam" id="2.30.30.40:FF:000203">
    <property type="entry name" value="Cdc42-interacting protein 4, isoform F"/>
    <property type="match status" value="1"/>
</dbReference>
<evidence type="ECO:0000256" key="9">
    <source>
        <dbReference type="ARBA" id="ARBA00023136"/>
    </source>
</evidence>
<dbReference type="GO" id="GO:0005737">
    <property type="term" value="C:cytoplasm"/>
    <property type="evidence" value="ECO:0007669"/>
    <property type="project" value="UniProtKB-SubCell"/>
</dbReference>
<dbReference type="SUPFAM" id="SSF50044">
    <property type="entry name" value="SH3-domain"/>
    <property type="match status" value="1"/>
</dbReference>
<dbReference type="GO" id="GO:0007165">
    <property type="term" value="P:signal transduction"/>
    <property type="evidence" value="ECO:0007669"/>
    <property type="project" value="InterPro"/>
</dbReference>
<protein>
    <submittedName>
        <fullName evidence="18">SH3 domain-containing protein</fullName>
    </submittedName>
</protein>
<dbReference type="Pfam" id="PF25610">
    <property type="entry name" value="HR1_TOCA"/>
    <property type="match status" value="1"/>
</dbReference>
<organism evidence="17 18">
    <name type="scientific">Angiostrongylus cantonensis</name>
    <name type="common">Rat lungworm</name>
    <dbReference type="NCBI Taxonomy" id="6313"/>
    <lineage>
        <taxon>Eukaryota</taxon>
        <taxon>Metazoa</taxon>
        <taxon>Ecdysozoa</taxon>
        <taxon>Nematoda</taxon>
        <taxon>Chromadorea</taxon>
        <taxon>Rhabditida</taxon>
        <taxon>Rhabditina</taxon>
        <taxon>Rhabditomorpha</taxon>
        <taxon>Strongyloidea</taxon>
        <taxon>Metastrongylidae</taxon>
        <taxon>Angiostrongylus</taxon>
    </lineage>
</organism>
<feature type="compositionally biased region" description="Polar residues" evidence="13">
    <location>
        <begin position="559"/>
        <end position="578"/>
    </location>
</feature>
<dbReference type="GO" id="GO:0006897">
    <property type="term" value="P:endocytosis"/>
    <property type="evidence" value="ECO:0007669"/>
    <property type="project" value="UniProtKB-KW"/>
</dbReference>
<dbReference type="CDD" id="cd11911">
    <property type="entry name" value="SH3_CIP4-like"/>
    <property type="match status" value="1"/>
</dbReference>
<keyword evidence="17" id="KW-1185">Reference proteome</keyword>
<proteinExistence type="inferred from homology"/>
<evidence type="ECO:0000256" key="13">
    <source>
        <dbReference type="SAM" id="MobiDB-lite"/>
    </source>
</evidence>
<evidence type="ECO:0000256" key="2">
    <source>
        <dbReference type="ARBA" id="ARBA00004496"/>
    </source>
</evidence>
<accession>A0A158PCJ7</accession>
<evidence type="ECO:0000256" key="1">
    <source>
        <dbReference type="ARBA" id="ARBA00004236"/>
    </source>
</evidence>
<dbReference type="InterPro" id="IPR011072">
    <property type="entry name" value="HR1_rho-bd"/>
</dbReference>
<feature type="region of interest" description="Disordered" evidence="13">
    <location>
        <begin position="393"/>
        <end position="415"/>
    </location>
</feature>
<evidence type="ECO:0000256" key="4">
    <source>
        <dbReference type="ARBA" id="ARBA00022443"/>
    </source>
</evidence>
<comment type="subcellular location">
    <subcellularLocation>
        <location evidence="1">Cell membrane</location>
    </subcellularLocation>
    <subcellularLocation>
        <location evidence="2">Cytoplasm</location>
    </subcellularLocation>
</comment>
<reference evidence="18" key="2">
    <citation type="submission" date="2016-04" db="UniProtKB">
        <authorList>
            <consortium name="WormBaseParasite"/>
        </authorList>
    </citation>
    <scope>IDENTIFICATION</scope>
</reference>
<dbReference type="AlphaFoldDB" id="A0A158PCJ7"/>
<dbReference type="PROSITE" id="PS51741">
    <property type="entry name" value="F_BAR"/>
    <property type="match status" value="1"/>
</dbReference>
<dbReference type="PROSITE" id="PS50002">
    <property type="entry name" value="SH3"/>
    <property type="match status" value="1"/>
</dbReference>
<keyword evidence="7" id="KW-0254">Endocytosis</keyword>
<keyword evidence="8 11" id="KW-0175">Coiled coil</keyword>
<dbReference type="InterPro" id="IPR027267">
    <property type="entry name" value="AH/BAR_dom_sf"/>
</dbReference>
<dbReference type="Gene3D" id="1.20.1270.60">
    <property type="entry name" value="Arfaptin homology (AH) domain/BAR domain"/>
    <property type="match status" value="1"/>
</dbReference>
<dbReference type="STRING" id="6313.A0A158PCJ7"/>
<feature type="coiled-coil region" evidence="12">
    <location>
        <begin position="453"/>
        <end position="480"/>
    </location>
</feature>
<dbReference type="PROSITE" id="PS51860">
    <property type="entry name" value="REM_1"/>
    <property type="match status" value="1"/>
</dbReference>
<dbReference type="InterPro" id="IPR031160">
    <property type="entry name" value="F_BAR_dom"/>
</dbReference>